<feature type="transmembrane region" description="Helical" evidence="9">
    <location>
        <begin position="425"/>
        <end position="450"/>
    </location>
</feature>
<evidence type="ECO:0000256" key="6">
    <source>
        <dbReference type="ARBA" id="ARBA00022989"/>
    </source>
</evidence>
<evidence type="ECO:0000256" key="1">
    <source>
        <dbReference type="ARBA" id="ARBA00004141"/>
    </source>
</evidence>
<dbReference type="PANTHER" id="PTHR43495">
    <property type="entry name" value="GABA PERMEASE"/>
    <property type="match status" value="1"/>
</dbReference>
<dbReference type="GO" id="GO:0006865">
    <property type="term" value="P:amino acid transport"/>
    <property type="evidence" value="ECO:0007669"/>
    <property type="project" value="UniProtKB-KW"/>
</dbReference>
<comment type="similarity">
    <text evidence="2">Belongs to the amino acid-polyamine-organocation (APC) superfamily. Amino acid transporter (AAT) (TC 2.A.3.1) family.</text>
</comment>
<evidence type="ECO:0000256" key="3">
    <source>
        <dbReference type="ARBA" id="ARBA00022448"/>
    </source>
</evidence>
<dbReference type="InterPro" id="IPR004841">
    <property type="entry name" value="AA-permease/SLC12A_dom"/>
</dbReference>
<dbReference type="EMBL" id="JANRHA010000002">
    <property type="protein sequence ID" value="MDG3014001.1"/>
    <property type="molecule type" value="Genomic_DNA"/>
</dbReference>
<comment type="caution">
    <text evidence="11">The sequence shown here is derived from an EMBL/GenBank/DDBJ whole genome shotgun (WGS) entry which is preliminary data.</text>
</comment>
<dbReference type="PANTHER" id="PTHR43495:SF5">
    <property type="entry name" value="GAMMA-AMINOBUTYRIC ACID PERMEASE"/>
    <property type="match status" value="1"/>
</dbReference>
<feature type="domain" description="Amino acid permease/ SLC12A" evidence="10">
    <location>
        <begin position="40"/>
        <end position="477"/>
    </location>
</feature>
<feature type="transmembrane region" description="Helical" evidence="9">
    <location>
        <begin position="383"/>
        <end position="404"/>
    </location>
</feature>
<feature type="transmembrane region" description="Helical" evidence="9">
    <location>
        <begin position="223"/>
        <end position="245"/>
    </location>
</feature>
<dbReference type="FunFam" id="1.20.1740.10:FF:000001">
    <property type="entry name" value="Amino acid permease"/>
    <property type="match status" value="1"/>
</dbReference>
<proteinExistence type="inferred from homology"/>
<feature type="transmembrane region" description="Helical" evidence="9">
    <location>
        <begin position="456"/>
        <end position="476"/>
    </location>
</feature>
<keyword evidence="6 9" id="KW-1133">Transmembrane helix</keyword>
<feature type="compositionally biased region" description="Basic and acidic residues" evidence="8">
    <location>
        <begin position="19"/>
        <end position="29"/>
    </location>
</feature>
<keyword evidence="3" id="KW-0813">Transport</keyword>
<evidence type="ECO:0000256" key="9">
    <source>
        <dbReference type="SAM" id="Phobius"/>
    </source>
</evidence>
<feature type="transmembrane region" description="Helical" evidence="9">
    <location>
        <begin position="150"/>
        <end position="171"/>
    </location>
</feature>
<organism evidence="11 12">
    <name type="scientific">Speluncibacter jeojiensis</name>
    <dbReference type="NCBI Taxonomy" id="2710754"/>
    <lineage>
        <taxon>Bacteria</taxon>
        <taxon>Bacillati</taxon>
        <taxon>Actinomycetota</taxon>
        <taxon>Actinomycetes</taxon>
        <taxon>Mycobacteriales</taxon>
        <taxon>Speluncibacteraceae</taxon>
        <taxon>Speluncibacter</taxon>
    </lineage>
</organism>
<evidence type="ECO:0000256" key="5">
    <source>
        <dbReference type="ARBA" id="ARBA00022970"/>
    </source>
</evidence>
<evidence type="ECO:0000313" key="12">
    <source>
        <dbReference type="Proteomes" id="UP001152755"/>
    </source>
</evidence>
<dbReference type="Proteomes" id="UP001152755">
    <property type="component" value="Unassembled WGS sequence"/>
</dbReference>
<reference evidence="11" key="1">
    <citation type="submission" date="2022-08" db="EMBL/GenBank/DDBJ databases">
        <title>Genome analysis of Corynebacteriales strain.</title>
        <authorList>
            <person name="Lee S.D."/>
        </authorList>
    </citation>
    <scope>NUCLEOTIDE SEQUENCE</scope>
    <source>
        <strain evidence="11">D3-21</strain>
    </source>
</reference>
<dbReference type="GO" id="GO:0055085">
    <property type="term" value="P:transmembrane transport"/>
    <property type="evidence" value="ECO:0007669"/>
    <property type="project" value="InterPro"/>
</dbReference>
<dbReference type="PIRSF" id="PIRSF006060">
    <property type="entry name" value="AA_transporter"/>
    <property type="match status" value="1"/>
</dbReference>
<keyword evidence="7 9" id="KW-0472">Membrane</keyword>
<evidence type="ECO:0000256" key="4">
    <source>
        <dbReference type="ARBA" id="ARBA00022692"/>
    </source>
</evidence>
<evidence type="ECO:0000259" key="10">
    <source>
        <dbReference type="Pfam" id="PF00324"/>
    </source>
</evidence>
<accession>A0A9X4RGG6</accession>
<keyword evidence="5" id="KW-0029">Amino-acid transport</keyword>
<feature type="transmembrane region" description="Helical" evidence="9">
    <location>
        <begin position="71"/>
        <end position="98"/>
    </location>
</feature>
<gene>
    <name evidence="11" type="ORF">NVS88_05445</name>
</gene>
<name>A0A9X4RGG6_9ACTN</name>
<dbReference type="InterPro" id="IPR004840">
    <property type="entry name" value="Amino_acid_permease_CS"/>
</dbReference>
<keyword evidence="12" id="KW-1185">Reference proteome</keyword>
<feature type="transmembrane region" description="Helical" evidence="9">
    <location>
        <begin position="357"/>
        <end position="377"/>
    </location>
</feature>
<evidence type="ECO:0000256" key="2">
    <source>
        <dbReference type="ARBA" id="ARBA00008583"/>
    </source>
</evidence>
<sequence length="487" mass="52765">MTHTSTTEPVEDSPSETPEEGRIAEPQDGKALKRVMSSRHLFMITLAGVIGTGLFLGTGQVIGQAGPGGTIVAYIVGGVLLYLTMVCLGELSVVMPVSGSFQAHATKFIGPGTGFTIGWIYWLSWASFIGLEFLSAGIIMRYWFPNTPTWVWSAFFIVVLFLINCFTARSFAETEYLLAGIKVLAVAMFIVLGALAMFGVIGMRDQAPPFLSNFTEHGGFFPTSIGAVFAAMMTVVYTFMGSEVMGVAAGETRNPSKAVPRAVKTIVFRLVFLYLGAIVILVALIPWQKVGLNESPFVTVFNSIGIPYSASLMNFVVLIAVLSVGNTGLYMCTRILWSLSKEHAAPRAFGRTTKRGIPFIALVVTLVFGLFSLLSSIVAADTLFVFLISVSGIGGALSWMAIAWSQFRFRRQYVRDGGRVSDLPYAAPWFPVTPVLVIVMNIAVFVAMGFDPTQRLSLILGLGIVPVCYAIHRFAVKGRQPVQPQRA</sequence>
<feature type="transmembrane region" description="Helical" evidence="9">
    <location>
        <begin position="183"/>
        <end position="203"/>
    </location>
</feature>
<dbReference type="GO" id="GO:0016020">
    <property type="term" value="C:membrane"/>
    <property type="evidence" value="ECO:0007669"/>
    <property type="project" value="UniProtKB-SubCell"/>
</dbReference>
<dbReference type="PROSITE" id="PS00218">
    <property type="entry name" value="AMINO_ACID_PERMEASE_1"/>
    <property type="match status" value="1"/>
</dbReference>
<evidence type="ECO:0000313" key="11">
    <source>
        <dbReference type="EMBL" id="MDG3014001.1"/>
    </source>
</evidence>
<dbReference type="RefSeq" id="WP_277832958.1">
    <property type="nucleotide sequence ID" value="NZ_JAAIVF010000003.1"/>
</dbReference>
<dbReference type="Gene3D" id="1.20.1740.10">
    <property type="entry name" value="Amino acid/polyamine transporter I"/>
    <property type="match status" value="1"/>
</dbReference>
<feature type="region of interest" description="Disordered" evidence="8">
    <location>
        <begin position="1"/>
        <end position="29"/>
    </location>
</feature>
<protein>
    <submittedName>
        <fullName evidence="11">Amino acid permease</fullName>
    </submittedName>
</protein>
<feature type="transmembrane region" description="Helical" evidence="9">
    <location>
        <begin position="266"/>
        <end position="287"/>
    </location>
</feature>
<keyword evidence="4 9" id="KW-0812">Transmembrane</keyword>
<feature type="transmembrane region" description="Helical" evidence="9">
    <location>
        <begin position="40"/>
        <end position="59"/>
    </location>
</feature>
<evidence type="ECO:0000256" key="8">
    <source>
        <dbReference type="SAM" id="MobiDB-lite"/>
    </source>
</evidence>
<evidence type="ECO:0000256" key="7">
    <source>
        <dbReference type="ARBA" id="ARBA00023136"/>
    </source>
</evidence>
<comment type="subcellular location">
    <subcellularLocation>
        <location evidence="1">Membrane</location>
        <topology evidence="1">Multi-pass membrane protein</topology>
    </subcellularLocation>
</comment>
<dbReference type="AlphaFoldDB" id="A0A9X4RGG6"/>
<dbReference type="Pfam" id="PF00324">
    <property type="entry name" value="AA_permease"/>
    <property type="match status" value="1"/>
</dbReference>
<feature type="compositionally biased region" description="Acidic residues" evidence="8">
    <location>
        <begin position="9"/>
        <end position="18"/>
    </location>
</feature>